<dbReference type="SUPFAM" id="SSF56655">
    <property type="entry name" value="Carbohydrate phosphatase"/>
    <property type="match status" value="1"/>
</dbReference>
<dbReference type="PANTHER" id="PTHR20854:SF4">
    <property type="entry name" value="INOSITOL-1-MONOPHOSPHATASE-RELATED"/>
    <property type="match status" value="1"/>
</dbReference>
<dbReference type="Proteomes" id="UP000838686">
    <property type="component" value="Unassembled WGS sequence"/>
</dbReference>
<dbReference type="Pfam" id="PF00459">
    <property type="entry name" value="Inositol_P"/>
    <property type="match status" value="1"/>
</dbReference>
<gene>
    <name evidence="1" type="primary">suhB_1</name>
    <name evidence="1" type="ORF">PAECIP111893_01135</name>
</gene>
<dbReference type="InterPro" id="IPR000760">
    <property type="entry name" value="Inositol_monophosphatase-like"/>
</dbReference>
<proteinExistence type="predicted"/>
<reference evidence="1" key="1">
    <citation type="submission" date="2022-01" db="EMBL/GenBank/DDBJ databases">
        <authorList>
            <person name="Criscuolo A."/>
        </authorList>
    </citation>
    <scope>NUCLEOTIDE SEQUENCE</scope>
    <source>
        <strain evidence="1">CIP111893</strain>
    </source>
</reference>
<dbReference type="Gene3D" id="3.40.190.80">
    <property type="match status" value="1"/>
</dbReference>
<dbReference type="RefSeq" id="WP_236339502.1">
    <property type="nucleotide sequence ID" value="NZ_CAKMMF010000005.1"/>
</dbReference>
<accession>A0ABM9C1C5</accession>
<evidence type="ECO:0000313" key="2">
    <source>
        <dbReference type="Proteomes" id="UP000838686"/>
    </source>
</evidence>
<organism evidence="1 2">
    <name type="scientific">Paenibacillus plantiphilus</name>
    <dbReference type="NCBI Taxonomy" id="2905650"/>
    <lineage>
        <taxon>Bacteria</taxon>
        <taxon>Bacillati</taxon>
        <taxon>Bacillota</taxon>
        <taxon>Bacilli</taxon>
        <taxon>Bacillales</taxon>
        <taxon>Paenibacillaceae</taxon>
        <taxon>Paenibacillus</taxon>
    </lineage>
</organism>
<dbReference type="EMBL" id="CAKMMF010000005">
    <property type="protein sequence ID" value="CAH1198854.1"/>
    <property type="molecule type" value="Genomic_DNA"/>
</dbReference>
<name>A0ABM9C1C5_9BACL</name>
<comment type="caution">
    <text evidence="1">The sequence shown here is derived from an EMBL/GenBank/DDBJ whole genome shotgun (WGS) entry which is preliminary data.</text>
</comment>
<evidence type="ECO:0000313" key="1">
    <source>
        <dbReference type="EMBL" id="CAH1198854.1"/>
    </source>
</evidence>
<protein>
    <submittedName>
        <fullName evidence="1">Fructose-1, 6-bisphosphatase/inositol-1-monophosphatase</fullName>
        <ecNumber evidence="1">3.1.3.11</ecNumber>
    </submittedName>
</protein>
<sequence length="276" mass="31277">MICDTKPNVIKIAKEIAISAALEAGRLAKGWFDKLDNFEEKGDYGDIVTEVDLLTDKLIVNKIQSIFPEHQIDTEESGHNNNESDWLWLVDPLDGTNNYAIGLPLFTCSITLLYQNEPVLGVVYEPVVDRLFVSTLNEGAYCNQKRLFVNKKNDLKKATIGWIQGHKVQQDQRAVHLRQYIDINCKRMMRLWAPTLQWCMLAKGDLDGIILYNSEGADLYSGILMVKEAGGIVIDFEGNTFTGMNSEPYLIACHPDHRDYFIDMVNKGMSSHHYNG</sequence>
<dbReference type="GO" id="GO:0042132">
    <property type="term" value="F:fructose 1,6-bisphosphate 1-phosphatase activity"/>
    <property type="evidence" value="ECO:0007669"/>
    <property type="project" value="UniProtKB-EC"/>
</dbReference>
<dbReference type="EC" id="3.1.3.11" evidence="1"/>
<dbReference type="Gene3D" id="3.30.540.10">
    <property type="entry name" value="Fructose-1,6-Bisphosphatase, subunit A, domain 1"/>
    <property type="match status" value="1"/>
</dbReference>
<keyword evidence="1" id="KW-0378">Hydrolase</keyword>
<dbReference type="PANTHER" id="PTHR20854">
    <property type="entry name" value="INOSITOL MONOPHOSPHATASE"/>
    <property type="match status" value="1"/>
</dbReference>
<keyword evidence="2" id="KW-1185">Reference proteome</keyword>
<dbReference type="PRINTS" id="PR00377">
    <property type="entry name" value="IMPHPHTASES"/>
</dbReference>